<reference evidence="3" key="1">
    <citation type="submission" date="2023-10" db="EMBL/GenBank/DDBJ databases">
        <title>Genome assembly of Pristionchus species.</title>
        <authorList>
            <person name="Yoshida K."/>
            <person name="Sommer R.J."/>
        </authorList>
    </citation>
    <scope>NUCLEOTIDE SEQUENCE</scope>
    <source>
        <strain evidence="3">RS0144</strain>
    </source>
</reference>
<evidence type="ECO:0000313" key="3">
    <source>
        <dbReference type="EMBL" id="GMS79274.1"/>
    </source>
</evidence>
<keyword evidence="4" id="KW-1185">Reference proteome</keyword>
<evidence type="ECO:0000313" key="4">
    <source>
        <dbReference type="Proteomes" id="UP001432027"/>
    </source>
</evidence>
<dbReference type="PROSITE" id="PS50157">
    <property type="entry name" value="ZINC_FINGER_C2H2_2"/>
    <property type="match status" value="1"/>
</dbReference>
<feature type="domain" description="C2H2-type" evidence="2">
    <location>
        <begin position="8"/>
        <end position="36"/>
    </location>
</feature>
<name>A0AAV5SD38_9BILA</name>
<dbReference type="Proteomes" id="UP001432027">
    <property type="component" value="Unassembled WGS sequence"/>
</dbReference>
<dbReference type="GO" id="GO:0008270">
    <property type="term" value="F:zinc ion binding"/>
    <property type="evidence" value="ECO:0007669"/>
    <property type="project" value="UniProtKB-KW"/>
</dbReference>
<feature type="non-terminal residue" evidence="3">
    <location>
        <position position="1"/>
    </location>
</feature>
<accession>A0AAV5SD38</accession>
<dbReference type="AlphaFoldDB" id="A0AAV5SD38"/>
<protein>
    <recommendedName>
        <fullName evidence="2">C2H2-type domain-containing protein</fullName>
    </recommendedName>
</protein>
<proteinExistence type="predicted"/>
<comment type="caution">
    <text evidence="3">The sequence shown here is derived from an EMBL/GenBank/DDBJ whole genome shotgun (WGS) entry which is preliminary data.</text>
</comment>
<keyword evidence="1" id="KW-0479">Metal-binding</keyword>
<evidence type="ECO:0000259" key="2">
    <source>
        <dbReference type="PROSITE" id="PS50157"/>
    </source>
</evidence>
<evidence type="ECO:0000256" key="1">
    <source>
        <dbReference type="PROSITE-ProRule" id="PRU00042"/>
    </source>
</evidence>
<dbReference type="InterPro" id="IPR013087">
    <property type="entry name" value="Znf_C2H2_type"/>
</dbReference>
<dbReference type="PROSITE" id="PS00028">
    <property type="entry name" value="ZINC_FINGER_C2H2_1"/>
    <property type="match status" value="2"/>
</dbReference>
<gene>
    <name evidence="3" type="ORF">PENTCL1PPCAC_1449</name>
</gene>
<keyword evidence="1" id="KW-0863">Zinc-finger</keyword>
<keyword evidence="1" id="KW-0862">Zinc</keyword>
<dbReference type="EMBL" id="BTSX01000001">
    <property type="protein sequence ID" value="GMS79274.1"/>
    <property type="molecule type" value="Genomic_DNA"/>
</dbReference>
<organism evidence="3 4">
    <name type="scientific">Pristionchus entomophagus</name>
    <dbReference type="NCBI Taxonomy" id="358040"/>
    <lineage>
        <taxon>Eukaryota</taxon>
        <taxon>Metazoa</taxon>
        <taxon>Ecdysozoa</taxon>
        <taxon>Nematoda</taxon>
        <taxon>Chromadorea</taxon>
        <taxon>Rhabditida</taxon>
        <taxon>Rhabditina</taxon>
        <taxon>Diplogasteromorpha</taxon>
        <taxon>Diplogasteroidea</taxon>
        <taxon>Neodiplogasteridae</taxon>
        <taxon>Pristionchus</taxon>
    </lineage>
</organism>
<sequence>SQAFGKMFPCGECDRAFFEDASRSHHRILAHPEMYPSSDGGRCYFCGAEVSSYFSLHDHIKENHHLEFTVLEELANSVSKTARSRKSALFLMQVAWLKSTEEWSGPPDSKCMNALLKKMEELANTPALNYTTSQTMPNQAPMEPLEALIQQELGVARSSNTRMLKAPYPPDPTSSQSCNSSPPSGVKRVRFSSFTNHVQTLVDVLREAQQDRSALFDGEPSAKIMSQREGYSILEADGVEDIKSGAGVSHSTEVVQPIRRELTNNARLATLITALLGMDCVWDGDDAYQLERELTEHMRTLPWALPDDNPKLRAALYLAKAGLRKALETPLRPLEGLVSYTEGFKAMQVTLSLWRFMPLCFRGRSSLETIDRLNETVELLLMQFGELHRHLVQLQQQLQQHSGQDEREAMEMVMETYEEIRARRSQAASSVHCSEQSIKLIDSSNVDARNDDRMQITRTSLQSL</sequence>